<reference evidence="11 12" key="1">
    <citation type="submission" date="2024-02" db="EMBL/GenBank/DDBJ databases">
        <authorList>
            <person name="Daric V."/>
            <person name="Darras S."/>
        </authorList>
    </citation>
    <scope>NUCLEOTIDE SEQUENCE [LARGE SCALE GENOMIC DNA]</scope>
</reference>
<keyword evidence="5 8" id="KW-0472">Membrane</keyword>
<feature type="region of interest" description="Disordered" evidence="7">
    <location>
        <begin position="493"/>
        <end position="530"/>
    </location>
</feature>
<comment type="subcellular location">
    <subcellularLocation>
        <location evidence="1">Cell membrane</location>
        <topology evidence="1">Multi-pass membrane protein</topology>
    </subcellularLocation>
</comment>
<evidence type="ECO:0000259" key="9">
    <source>
        <dbReference type="SMART" id="SM00037"/>
    </source>
</evidence>
<accession>A0ABP0FYE3</accession>
<feature type="transmembrane region" description="Helical" evidence="8">
    <location>
        <begin position="34"/>
        <end position="52"/>
    </location>
</feature>
<feature type="region of interest" description="Disordered" evidence="7">
    <location>
        <begin position="345"/>
        <end position="399"/>
    </location>
</feature>
<evidence type="ECO:0000256" key="2">
    <source>
        <dbReference type="ARBA" id="ARBA00022475"/>
    </source>
</evidence>
<dbReference type="SMART" id="SM01089">
    <property type="entry name" value="Connexin_CCC"/>
    <property type="match status" value="1"/>
</dbReference>
<proteinExistence type="predicted"/>
<feature type="compositionally biased region" description="Polar residues" evidence="7">
    <location>
        <begin position="355"/>
        <end position="368"/>
    </location>
</feature>
<feature type="domain" description="Connexin N-terminal" evidence="9">
    <location>
        <begin position="53"/>
        <end position="86"/>
    </location>
</feature>
<sequence length="530" mass="60500">MKNVRKVLNADMSWNVIEKFTEHVALYGTVWGQAWYLCVFVFRLIVVLTIGSEVYKDEQSAFRCSTKALGCDNVCYDRFAKISHMRFWAFQLLTLLTPVILFHFYTLYVQCQIEKLKIDEDEKAKAQEEEEKVQEDSTLPKSILKGGDTKWGVVREDIQKKIRRRRKSIGRVKERQVYDKTKLEKIILTRGIRIGYLLSVVCRIVIEIVFLYLAYDLFRFAEYPESYSDGRVVSDGRRVSNPVDLFWIRVPQLYRCSGDTVRWACYQHMLPGNSDAYVPCWVSRPWEKTIILRYMNSLALVCLIFSTIEFIQLCIGIAIKYNKKLTSKKSDQSLHFQLEAAKAENDYGPAPTNPAPNTQQLPAPSTRPSVDVFHTEVDATPGLPKVNSAPPAYGTSQKELSNPLLDFRDGKLTLERLRHALKEDEEQERDSKKQLEALYKKGSHLRNLRKPAKTQPGSNIQSRLPYGTQSLNRPKKMVKTGYGSLFRLGSISYSQSEHEDDGDDGGSSGSGSDSSTERQSVSIHSDADLV</sequence>
<keyword evidence="4 8" id="KW-1133">Transmembrane helix</keyword>
<gene>
    <name evidence="11" type="ORF">CVLEPA_LOCUS15315</name>
</gene>
<comment type="caution">
    <text evidence="11">The sequence shown here is derived from an EMBL/GenBank/DDBJ whole genome shotgun (WGS) entry which is preliminary data.</text>
</comment>
<feature type="compositionally biased region" description="Basic residues" evidence="7">
    <location>
        <begin position="441"/>
        <end position="452"/>
    </location>
</feature>
<dbReference type="Pfam" id="PF00029">
    <property type="entry name" value="Connexin"/>
    <property type="match status" value="2"/>
</dbReference>
<evidence type="ECO:0000256" key="4">
    <source>
        <dbReference type="ARBA" id="ARBA00022989"/>
    </source>
</evidence>
<keyword evidence="12" id="KW-1185">Reference proteome</keyword>
<evidence type="ECO:0000256" key="6">
    <source>
        <dbReference type="SAM" id="Coils"/>
    </source>
</evidence>
<evidence type="ECO:0000259" key="10">
    <source>
        <dbReference type="SMART" id="SM01089"/>
    </source>
</evidence>
<protein>
    <submittedName>
        <fullName evidence="11">Uncharacterized protein</fullName>
    </submittedName>
</protein>
<dbReference type="PANTHER" id="PTHR11984:SF53">
    <property type="entry name" value="GAP JUNCTION PROTEIN"/>
    <property type="match status" value="1"/>
</dbReference>
<dbReference type="InterPro" id="IPR019570">
    <property type="entry name" value="Connexin_CCC"/>
</dbReference>
<feature type="coiled-coil region" evidence="6">
    <location>
        <begin position="109"/>
        <end position="136"/>
    </location>
</feature>
<feature type="transmembrane region" description="Helical" evidence="8">
    <location>
        <begin position="298"/>
        <end position="319"/>
    </location>
</feature>
<dbReference type="SMART" id="SM00037">
    <property type="entry name" value="CNX"/>
    <property type="match status" value="1"/>
</dbReference>
<dbReference type="PANTHER" id="PTHR11984">
    <property type="entry name" value="CONNEXIN"/>
    <property type="match status" value="1"/>
</dbReference>
<evidence type="ECO:0000256" key="3">
    <source>
        <dbReference type="ARBA" id="ARBA00022692"/>
    </source>
</evidence>
<keyword evidence="3 8" id="KW-0812">Transmembrane</keyword>
<dbReference type="InterPro" id="IPR000500">
    <property type="entry name" value="Connexin"/>
</dbReference>
<evidence type="ECO:0000256" key="8">
    <source>
        <dbReference type="SAM" id="Phobius"/>
    </source>
</evidence>
<dbReference type="Gene3D" id="1.20.1440.80">
    <property type="entry name" value="Gap junction channel protein cysteine-rich domain"/>
    <property type="match status" value="1"/>
</dbReference>
<evidence type="ECO:0000313" key="12">
    <source>
        <dbReference type="Proteomes" id="UP001642483"/>
    </source>
</evidence>
<dbReference type="EMBL" id="CAWYQH010000097">
    <property type="protein sequence ID" value="CAK8684328.1"/>
    <property type="molecule type" value="Genomic_DNA"/>
</dbReference>
<name>A0ABP0FYE3_CLALP</name>
<evidence type="ECO:0000256" key="1">
    <source>
        <dbReference type="ARBA" id="ARBA00004651"/>
    </source>
</evidence>
<dbReference type="InterPro" id="IPR038359">
    <property type="entry name" value="Connexin_N_sf"/>
</dbReference>
<dbReference type="PRINTS" id="PR00206">
    <property type="entry name" value="CONNEXIN"/>
</dbReference>
<evidence type="ECO:0000313" key="11">
    <source>
        <dbReference type="EMBL" id="CAK8684328.1"/>
    </source>
</evidence>
<keyword evidence="2" id="KW-1003">Cell membrane</keyword>
<feature type="compositionally biased region" description="Polar residues" evidence="7">
    <location>
        <begin position="455"/>
        <end position="472"/>
    </location>
</feature>
<evidence type="ECO:0000256" key="5">
    <source>
        <dbReference type="ARBA" id="ARBA00023136"/>
    </source>
</evidence>
<dbReference type="InterPro" id="IPR013092">
    <property type="entry name" value="Connexin_N"/>
</dbReference>
<feature type="transmembrane region" description="Helical" evidence="8">
    <location>
        <begin position="87"/>
        <end position="108"/>
    </location>
</feature>
<feature type="transmembrane region" description="Helical" evidence="8">
    <location>
        <begin position="194"/>
        <end position="215"/>
    </location>
</feature>
<dbReference type="Proteomes" id="UP001642483">
    <property type="component" value="Unassembled WGS sequence"/>
</dbReference>
<feature type="domain" description="Connexin cysteine-rich" evidence="10">
    <location>
        <begin position="206"/>
        <end position="313"/>
    </location>
</feature>
<evidence type="ECO:0000256" key="7">
    <source>
        <dbReference type="SAM" id="MobiDB-lite"/>
    </source>
</evidence>
<organism evidence="11 12">
    <name type="scientific">Clavelina lepadiformis</name>
    <name type="common">Light-bulb sea squirt</name>
    <name type="synonym">Ascidia lepadiformis</name>
    <dbReference type="NCBI Taxonomy" id="159417"/>
    <lineage>
        <taxon>Eukaryota</taxon>
        <taxon>Metazoa</taxon>
        <taxon>Chordata</taxon>
        <taxon>Tunicata</taxon>
        <taxon>Ascidiacea</taxon>
        <taxon>Aplousobranchia</taxon>
        <taxon>Clavelinidae</taxon>
        <taxon>Clavelina</taxon>
    </lineage>
</organism>
<keyword evidence="6" id="KW-0175">Coiled coil</keyword>
<feature type="region of interest" description="Disordered" evidence="7">
    <location>
        <begin position="439"/>
        <end position="475"/>
    </location>
</feature>